<dbReference type="AlphaFoldDB" id="A0A1Z5J392"/>
<feature type="transmembrane region" description="Helical" evidence="1">
    <location>
        <begin position="145"/>
        <end position="169"/>
    </location>
</feature>
<evidence type="ECO:0000313" key="3">
    <source>
        <dbReference type="Proteomes" id="UP000223370"/>
    </source>
</evidence>
<dbReference type="RefSeq" id="WP_098825320.1">
    <property type="nucleotide sequence ID" value="NZ_BCMJ01000006.1"/>
</dbReference>
<feature type="transmembrane region" description="Helical" evidence="1">
    <location>
        <begin position="92"/>
        <end position="114"/>
    </location>
</feature>
<accession>A0A1Z5J392</accession>
<evidence type="ECO:0000313" key="2">
    <source>
        <dbReference type="EMBL" id="GAX08515.1"/>
    </source>
</evidence>
<keyword evidence="1" id="KW-0812">Transmembrane</keyword>
<dbReference type="EMBL" id="BCMJ01000006">
    <property type="protein sequence ID" value="GAX08515.1"/>
    <property type="molecule type" value="Genomic_DNA"/>
</dbReference>
<organism evidence="2 3">
    <name type="scientific">Secundilactobacillus silagincola</name>
    <dbReference type="NCBI Taxonomy" id="1714681"/>
    <lineage>
        <taxon>Bacteria</taxon>
        <taxon>Bacillati</taxon>
        <taxon>Bacillota</taxon>
        <taxon>Bacilli</taxon>
        <taxon>Lactobacillales</taxon>
        <taxon>Lactobacillaceae</taxon>
        <taxon>Secundilactobacillus</taxon>
    </lineage>
</organism>
<keyword evidence="3" id="KW-1185">Reference proteome</keyword>
<feature type="transmembrane region" description="Helical" evidence="1">
    <location>
        <begin position="21"/>
        <end position="39"/>
    </location>
</feature>
<dbReference type="Proteomes" id="UP000223370">
    <property type="component" value="Unassembled WGS sequence"/>
</dbReference>
<feature type="transmembrane region" description="Helical" evidence="1">
    <location>
        <begin position="224"/>
        <end position="246"/>
    </location>
</feature>
<reference evidence="2 3" key="1">
    <citation type="submission" date="2015-11" db="EMBL/GenBank/DDBJ databases">
        <title>Draft genome sequences of new species of the genus Lactobacillus isolated from orchardgrass silage.</title>
        <authorList>
            <person name="Tohno M."/>
            <person name="Tanizawa Y."/>
            <person name="Arita M."/>
        </authorList>
    </citation>
    <scope>NUCLEOTIDE SEQUENCE [LARGE SCALE GENOMIC DNA]</scope>
    <source>
        <strain evidence="2 3">IWT5</strain>
    </source>
</reference>
<evidence type="ECO:0000256" key="1">
    <source>
        <dbReference type="SAM" id="Phobius"/>
    </source>
</evidence>
<feature type="transmembrane region" description="Helical" evidence="1">
    <location>
        <begin position="190"/>
        <end position="212"/>
    </location>
</feature>
<feature type="transmembrane region" description="Helical" evidence="1">
    <location>
        <begin position="51"/>
        <end position="71"/>
    </location>
</feature>
<proteinExistence type="predicted"/>
<keyword evidence="1" id="KW-1133">Transmembrane helix</keyword>
<comment type="caution">
    <text evidence="2">The sequence shown here is derived from an EMBL/GenBank/DDBJ whole genome shotgun (WGS) entry which is preliminary data.</text>
</comment>
<dbReference type="OrthoDB" id="2248033at2"/>
<sequence length="255" mass="28073">MTKFTSLILAFLRDRFKSLNRIILLMLIAIVMTEVYVFFQEGTGNLGASLMSYTVLWSSVASFVVFIRLSMFNENVYQNDSIRLIPASDTKVYLGSLCTTVISFLYFMVVQLVLRIVTTLLAGNNFTDIMGQIFSESGLNSGQGIAIVLVSLGIAIVAIMMVWTTISLIHLIMLSIDAFLPIGRQRIIRGILYIVISLAIIRLGAAFFNIYGTLMNGLSLGWGAAFSILGVLALVVVVESVVNILLMNKFVETAQ</sequence>
<protein>
    <submittedName>
        <fullName evidence="2">ABC transporter permease protein</fullName>
    </submittedName>
</protein>
<gene>
    <name evidence="2" type="ORF">IWT5_01670</name>
</gene>
<name>A0A1Z5J392_9LACO</name>
<keyword evidence="1" id="KW-0472">Membrane</keyword>